<accession>A0A1H5THH3</accession>
<evidence type="ECO:0000313" key="4">
    <source>
        <dbReference type="Proteomes" id="UP000236742"/>
    </source>
</evidence>
<dbReference type="SUPFAM" id="SSF53756">
    <property type="entry name" value="UDP-Glycosyltransferase/glycogen phosphorylase"/>
    <property type="match status" value="1"/>
</dbReference>
<dbReference type="PANTHER" id="PTHR12526:SF510">
    <property type="entry name" value="D-INOSITOL 3-PHOSPHATE GLYCOSYLTRANSFERASE"/>
    <property type="match status" value="1"/>
</dbReference>
<dbReference type="GO" id="GO:0016757">
    <property type="term" value="F:glycosyltransferase activity"/>
    <property type="evidence" value="ECO:0007669"/>
    <property type="project" value="UniProtKB-KW"/>
</dbReference>
<protein>
    <submittedName>
        <fullName evidence="3">Glycosyl transferases group 1</fullName>
    </submittedName>
</protein>
<sequence>MKVAYVLNTYPLPSHSFIRREIAALERRGVEVLRLAMRRPPGDPPDPQDRAEAARTEYVLDRGASGLALDLLRAATAAPGRFLAALRLALRCGRASPRGVLRHLVYLAEAAHVARRCAQQGVRHMHAHFGTNSATVAMLANVLGGLSYSFTVHGPEEFDAPAALSLGEKLDRAAFAVGVSQFGRSQLRRWAAFETWPRLHVVHCAIEPGAFSDPAPLPEGPLRLVSIGRFHEQKGQMLLVEAMARLRATHPEAHLTLVGDGEMRPMIEAEIAAQGLKDAVTLTGWLPERGVLAELNAAHVLVLPSFAEGLPMVIMEAMAAARPVISTYVAGIPELVQPGRTGWLVPAGDAAALADAVAEAAEAPRAALAAMGQAGRDRVLARHDADTEAAKLAALFKAAIG</sequence>
<evidence type="ECO:0000256" key="1">
    <source>
        <dbReference type="ARBA" id="ARBA00022676"/>
    </source>
</evidence>
<dbReference type="Pfam" id="PF13692">
    <property type="entry name" value="Glyco_trans_1_4"/>
    <property type="match status" value="1"/>
</dbReference>
<dbReference type="EMBL" id="FNVD01000002">
    <property type="protein sequence ID" value="SEF61457.1"/>
    <property type="molecule type" value="Genomic_DNA"/>
</dbReference>
<keyword evidence="2 3" id="KW-0808">Transferase</keyword>
<dbReference type="Proteomes" id="UP000236742">
    <property type="component" value="Unassembled WGS sequence"/>
</dbReference>
<dbReference type="AlphaFoldDB" id="A0A1H5THH3"/>
<dbReference type="Gene3D" id="3.40.50.2000">
    <property type="entry name" value="Glycogen Phosphorylase B"/>
    <property type="match status" value="2"/>
</dbReference>
<dbReference type="OrthoDB" id="9790710at2"/>
<evidence type="ECO:0000313" key="3">
    <source>
        <dbReference type="EMBL" id="SEF61457.1"/>
    </source>
</evidence>
<dbReference type="RefSeq" id="WP_104006887.1">
    <property type="nucleotide sequence ID" value="NZ_FNVD01000002.1"/>
</dbReference>
<gene>
    <name evidence="3" type="ORF">SAMN05421751_102244</name>
</gene>
<keyword evidence="4" id="KW-1185">Reference proteome</keyword>
<keyword evidence="1" id="KW-0328">Glycosyltransferase</keyword>
<reference evidence="3 4" key="1">
    <citation type="submission" date="2016-10" db="EMBL/GenBank/DDBJ databases">
        <authorList>
            <person name="de Groot N.N."/>
        </authorList>
    </citation>
    <scope>NUCLEOTIDE SEQUENCE [LARGE SCALE GENOMIC DNA]</scope>
    <source>
        <strain evidence="3 4">DSM 23413</strain>
    </source>
</reference>
<name>A0A1H5THH3_9RHOB</name>
<evidence type="ECO:0000256" key="2">
    <source>
        <dbReference type="ARBA" id="ARBA00022679"/>
    </source>
</evidence>
<proteinExistence type="predicted"/>
<organism evidence="3 4">
    <name type="scientific">Jhaorihella thermophila</name>
    <dbReference type="NCBI Taxonomy" id="488547"/>
    <lineage>
        <taxon>Bacteria</taxon>
        <taxon>Pseudomonadati</taxon>
        <taxon>Pseudomonadota</taxon>
        <taxon>Alphaproteobacteria</taxon>
        <taxon>Rhodobacterales</taxon>
        <taxon>Paracoccaceae</taxon>
        <taxon>Jhaorihella</taxon>
    </lineage>
</organism>
<dbReference type="PANTHER" id="PTHR12526">
    <property type="entry name" value="GLYCOSYLTRANSFERASE"/>
    <property type="match status" value="1"/>
</dbReference>